<dbReference type="Proteomes" id="UP000443090">
    <property type="component" value="Unassembled WGS sequence"/>
</dbReference>
<proteinExistence type="predicted"/>
<dbReference type="OrthoDB" id="10005335at2759"/>
<keyword evidence="4" id="KW-1185">Reference proteome</keyword>
<name>A0A8H8RHE4_9HELO</name>
<feature type="region of interest" description="Disordered" evidence="1">
    <location>
        <begin position="1"/>
        <end position="20"/>
    </location>
</feature>
<reference evidence="3 4" key="1">
    <citation type="submission" date="2018-05" db="EMBL/GenBank/DDBJ databases">
        <title>Genome sequencing and assembly of the regulated plant pathogen Lachnellula willkommii and related sister species for the development of diagnostic species identification markers.</title>
        <authorList>
            <person name="Giroux E."/>
            <person name="Bilodeau G."/>
        </authorList>
    </citation>
    <scope>NUCLEOTIDE SEQUENCE [LARGE SCALE GENOMIC DNA]</scope>
    <source>
        <strain evidence="3 4">CBS 160.35</strain>
    </source>
</reference>
<comment type="caution">
    <text evidence="3">The sequence shown here is derived from an EMBL/GenBank/DDBJ whole genome shotgun (WGS) entry which is preliminary data.</text>
</comment>
<accession>A0A8H8RHE4</accession>
<feature type="compositionally biased region" description="Polar residues" evidence="1">
    <location>
        <begin position="1"/>
        <end position="11"/>
    </location>
</feature>
<evidence type="ECO:0000313" key="4">
    <source>
        <dbReference type="Proteomes" id="UP000443090"/>
    </source>
</evidence>
<gene>
    <name evidence="3" type="ORF">LOCC1_G008747</name>
</gene>
<organism evidence="3 4">
    <name type="scientific">Lachnellula occidentalis</name>
    <dbReference type="NCBI Taxonomy" id="215460"/>
    <lineage>
        <taxon>Eukaryota</taxon>
        <taxon>Fungi</taxon>
        <taxon>Dikarya</taxon>
        <taxon>Ascomycota</taxon>
        <taxon>Pezizomycotina</taxon>
        <taxon>Leotiomycetes</taxon>
        <taxon>Helotiales</taxon>
        <taxon>Lachnaceae</taxon>
        <taxon>Lachnellula</taxon>
    </lineage>
</organism>
<dbReference type="SUPFAM" id="SSF56091">
    <property type="entry name" value="DNA ligase/mRNA capping enzyme, catalytic domain"/>
    <property type="match status" value="1"/>
</dbReference>
<evidence type="ECO:0000313" key="3">
    <source>
        <dbReference type="EMBL" id="TVY34874.1"/>
    </source>
</evidence>
<sequence length="386" mass="43441">MGDSTLNSTPETVEEKLDTEQLQIKDSTEESPIVEKPSTLFPKITGKIGDLVKDYNYVLYQLKPETGNDIPPSTHNLDPVLKLIGTVKLHGAHADIVIHSDNTMQLQSRNLTGLSREKDVYNIAKSMLPLEAEALDLKNRYRERFLALNPGVEINEEWPTIIAGEWIGPGIQKGVAICDLPRKYFVILSVSINNAWLPDELYADIHNEAVGIYNISRGGFYHEELLFNDINGSRQKLDAHTLAVEKECPFAKTFGISGVGEGIVWKAEHLLGSDARFWLKTKGLQHQVTTTGKLRNAPSGTDLENAKSFAEAAVTVNRLEQGWAYLEEMGIERDMKGIGAFMKWIIHDVEVEERTEIEEMLINQALLKKNMTAMCKSWYMKKLDRT</sequence>
<dbReference type="AlphaFoldDB" id="A0A8H8RHE4"/>
<evidence type="ECO:0000259" key="2">
    <source>
        <dbReference type="Pfam" id="PF09414"/>
    </source>
</evidence>
<evidence type="ECO:0000256" key="1">
    <source>
        <dbReference type="SAM" id="MobiDB-lite"/>
    </source>
</evidence>
<feature type="domain" description="RNA ligase" evidence="2">
    <location>
        <begin position="83"/>
        <end position="281"/>
    </location>
</feature>
<dbReference type="EMBL" id="QGMI01001075">
    <property type="protein sequence ID" value="TVY34874.1"/>
    <property type="molecule type" value="Genomic_DNA"/>
</dbReference>
<protein>
    <recommendedName>
        <fullName evidence="2">RNA ligase domain-containing protein</fullName>
    </recommendedName>
</protein>
<dbReference type="InterPro" id="IPR021122">
    <property type="entry name" value="RNA_ligase_dom_REL/Rnl2"/>
</dbReference>
<dbReference type="Pfam" id="PF09414">
    <property type="entry name" value="RNA_ligase"/>
    <property type="match status" value="1"/>
</dbReference>